<dbReference type="RefSeq" id="WP_154303273.1">
    <property type="nucleotide sequence ID" value="NZ_WKKV01000014.1"/>
</dbReference>
<dbReference type="AlphaFoldDB" id="A0A6A8LL70"/>
<protein>
    <submittedName>
        <fullName evidence="1">Uncharacterized protein</fullName>
    </submittedName>
</protein>
<accession>A0A6A8LL70</accession>
<name>A0A6A8LL70_BACVE</name>
<dbReference type="EMBL" id="WKKV01000014">
    <property type="protein sequence ID" value="MSE04031.1"/>
    <property type="molecule type" value="Genomic_DNA"/>
</dbReference>
<organism evidence="1">
    <name type="scientific">Bacillus velezensis</name>
    <dbReference type="NCBI Taxonomy" id="492670"/>
    <lineage>
        <taxon>Bacteria</taxon>
        <taxon>Bacillati</taxon>
        <taxon>Bacillota</taxon>
        <taxon>Bacilli</taxon>
        <taxon>Bacillales</taxon>
        <taxon>Bacillaceae</taxon>
        <taxon>Bacillus</taxon>
        <taxon>Bacillus amyloliquefaciens group</taxon>
    </lineage>
</organism>
<proteinExistence type="predicted"/>
<gene>
    <name evidence="1" type="ORF">GKC39_18485</name>
</gene>
<comment type="caution">
    <text evidence="1">The sequence shown here is derived from an EMBL/GenBank/DDBJ whole genome shotgun (WGS) entry which is preliminary data.</text>
</comment>
<evidence type="ECO:0000313" key="1">
    <source>
        <dbReference type="EMBL" id="MSE04031.1"/>
    </source>
</evidence>
<sequence>MTREKTNICSYSDEEKEKLLLLHKADVLENISESKEKYRKIVSAGIAQWIRDFQNGRIEVNTVDDLKKLIELDIQLQKDEEI</sequence>
<reference evidence="1" key="1">
    <citation type="submission" date="2019-11" db="EMBL/GenBank/DDBJ databases">
        <title>Draft Genome Sequence of Plant Growth-Promoting Rhizosphere-Associated Bacteria.</title>
        <authorList>
            <person name="Vasilyev I.Y."/>
            <person name="Radchenko V."/>
            <person name="Ilnitskaya E.V."/>
        </authorList>
    </citation>
    <scope>NUCLEOTIDE SEQUENCE</scope>
    <source>
        <strain evidence="1">VRA_517_n</strain>
    </source>
</reference>